<feature type="compositionally biased region" description="Polar residues" evidence="1">
    <location>
        <begin position="34"/>
        <end position="50"/>
    </location>
</feature>
<feature type="region of interest" description="Disordered" evidence="1">
    <location>
        <begin position="74"/>
        <end position="101"/>
    </location>
</feature>
<evidence type="ECO:0000313" key="2">
    <source>
        <dbReference type="EMBL" id="PWZ26772.1"/>
    </source>
</evidence>
<name>A0A3L6F0D5_MAIZE</name>
<dbReference type="AlphaFoldDB" id="A0A3L6F0D5"/>
<reference evidence="2" key="1">
    <citation type="journal article" date="2018" name="Nat. Genet.">
        <title>Extensive intraspecific gene order and gene structural variations between Mo17 and other maize genomes.</title>
        <authorList>
            <person name="Sun S."/>
            <person name="Zhou Y."/>
            <person name="Chen J."/>
            <person name="Shi J."/>
            <person name="Zhao H."/>
            <person name="Zhao H."/>
            <person name="Song W."/>
            <person name="Zhang M."/>
            <person name="Cui Y."/>
            <person name="Dong X."/>
            <person name="Liu H."/>
            <person name="Ma X."/>
            <person name="Jiao Y."/>
            <person name="Wang B."/>
            <person name="Wei X."/>
            <person name="Stein J.C."/>
            <person name="Glaubitz J.C."/>
            <person name="Lu F."/>
            <person name="Yu G."/>
            <person name="Liang C."/>
            <person name="Fengler K."/>
            <person name="Li B."/>
            <person name="Rafalski A."/>
            <person name="Schnable P.S."/>
            <person name="Ware D.H."/>
            <person name="Buckler E.S."/>
            <person name="Lai J."/>
        </authorList>
    </citation>
    <scope>NUCLEOTIDE SEQUENCE [LARGE SCALE GENOMIC DNA]</scope>
    <source>
        <tissue evidence="2">Seedling</tissue>
    </source>
</reference>
<feature type="compositionally biased region" description="Pro residues" evidence="1">
    <location>
        <begin position="144"/>
        <end position="153"/>
    </location>
</feature>
<sequence length="153" mass="16297">MPSLGSTEIIPWHHHPVPIPTPTPSPNPRHCCLSKQQGRGRTDHAVSSSRGARRTPVGLGSRFTPFLNSVLRCGSSQKLPEGGIEPSSLPGSPGNQQKQPLYASWARRGILEKPIEGAGRQLAGSRKPPKAPFSPPTSRAPEATTPPPLMLAI</sequence>
<gene>
    <name evidence="2" type="ORF">Zm00014a_027888</name>
</gene>
<accession>A0A3L6F0D5</accession>
<dbReference type="Proteomes" id="UP000251960">
    <property type="component" value="Chromosome 4"/>
</dbReference>
<feature type="region of interest" description="Disordered" evidence="1">
    <location>
        <begin position="34"/>
        <end position="61"/>
    </location>
</feature>
<proteinExistence type="predicted"/>
<comment type="caution">
    <text evidence="2">The sequence shown here is derived from an EMBL/GenBank/DDBJ whole genome shotgun (WGS) entry which is preliminary data.</text>
</comment>
<evidence type="ECO:0000256" key="1">
    <source>
        <dbReference type="SAM" id="MobiDB-lite"/>
    </source>
</evidence>
<feature type="region of interest" description="Disordered" evidence="1">
    <location>
        <begin position="113"/>
        <end position="153"/>
    </location>
</feature>
<protein>
    <submittedName>
        <fullName evidence="2">Uncharacterized protein</fullName>
    </submittedName>
</protein>
<organism evidence="2">
    <name type="scientific">Zea mays</name>
    <name type="common">Maize</name>
    <dbReference type="NCBI Taxonomy" id="4577"/>
    <lineage>
        <taxon>Eukaryota</taxon>
        <taxon>Viridiplantae</taxon>
        <taxon>Streptophyta</taxon>
        <taxon>Embryophyta</taxon>
        <taxon>Tracheophyta</taxon>
        <taxon>Spermatophyta</taxon>
        <taxon>Magnoliopsida</taxon>
        <taxon>Liliopsida</taxon>
        <taxon>Poales</taxon>
        <taxon>Poaceae</taxon>
        <taxon>PACMAD clade</taxon>
        <taxon>Panicoideae</taxon>
        <taxon>Andropogonodae</taxon>
        <taxon>Andropogoneae</taxon>
        <taxon>Tripsacinae</taxon>
        <taxon>Zea</taxon>
    </lineage>
</organism>
<dbReference type="EMBL" id="NCVQ01000005">
    <property type="protein sequence ID" value="PWZ26772.1"/>
    <property type="molecule type" value="Genomic_DNA"/>
</dbReference>
<feature type="compositionally biased region" description="Polar residues" evidence="1">
    <location>
        <begin position="89"/>
        <end position="99"/>
    </location>
</feature>